<keyword evidence="3" id="KW-1185">Reference proteome</keyword>
<keyword evidence="1" id="KW-0472">Membrane</keyword>
<dbReference type="EMBL" id="BMMK01000059">
    <property type="protein sequence ID" value="GGM83040.1"/>
    <property type="molecule type" value="Genomic_DNA"/>
</dbReference>
<feature type="transmembrane region" description="Helical" evidence="1">
    <location>
        <begin position="12"/>
        <end position="36"/>
    </location>
</feature>
<feature type="transmembrane region" description="Helical" evidence="1">
    <location>
        <begin position="48"/>
        <end position="67"/>
    </location>
</feature>
<evidence type="ECO:0000313" key="2">
    <source>
        <dbReference type="EMBL" id="GGM83040.1"/>
    </source>
</evidence>
<accession>A0A8J3CKD7</accession>
<reference evidence="2" key="2">
    <citation type="submission" date="2020-09" db="EMBL/GenBank/DDBJ databases">
        <authorList>
            <person name="Sun Q."/>
            <person name="Zhou Y."/>
        </authorList>
    </citation>
    <scope>NUCLEOTIDE SEQUENCE</scope>
    <source>
        <strain evidence="2">CGMCC 4.5737</strain>
    </source>
</reference>
<dbReference type="Proteomes" id="UP000637578">
    <property type="component" value="Unassembled WGS sequence"/>
</dbReference>
<sequence length="407" mass="43718">MLHLVINNTFLGLLVADFLACPVVLMRFVIILVGLWGSEGVVGVKRRWWATHAVAVGLLASTGVTIGTESAWAAPTSPATSAPAEHTGIELAAANRALVRRWAGSHPFSNVRVAAWLALRNDRGDEAIAKFLAPGGGYDYARKRAATTRERNLAFCRRVLATHTPEFSPEVHAEAQRALNGTDTDRANFAASGYEAAKALDRAHREASQTAKQTIAEVDREFVRQHAAHDPGAQVRAAASWALRPGATDADIREFYGFGWATGASLDLEGYRIASADAEAVRRATLSRLVAAAEAAERALESAADAASARAEAQRAWQAVSEHAAHAQTAWLREQESAAAQAANWKSVAQAAQEAASGSWKTMAGNAETNHQAWFAEQTTAGEQAEMWTRILERAHLSEYRVAHGAE</sequence>
<gene>
    <name evidence="2" type="ORF">GCM10012275_62020</name>
</gene>
<evidence type="ECO:0000313" key="3">
    <source>
        <dbReference type="Proteomes" id="UP000637578"/>
    </source>
</evidence>
<name>A0A8J3CKD7_9PSEU</name>
<dbReference type="AlphaFoldDB" id="A0A8J3CKD7"/>
<evidence type="ECO:0000256" key="1">
    <source>
        <dbReference type="SAM" id="Phobius"/>
    </source>
</evidence>
<reference evidence="2" key="1">
    <citation type="journal article" date="2014" name="Int. J. Syst. Evol. Microbiol.">
        <title>Complete genome sequence of Corynebacterium casei LMG S-19264T (=DSM 44701T), isolated from a smear-ripened cheese.</title>
        <authorList>
            <consortium name="US DOE Joint Genome Institute (JGI-PGF)"/>
            <person name="Walter F."/>
            <person name="Albersmeier A."/>
            <person name="Kalinowski J."/>
            <person name="Ruckert C."/>
        </authorList>
    </citation>
    <scope>NUCLEOTIDE SEQUENCE</scope>
    <source>
        <strain evidence="2">CGMCC 4.5737</strain>
    </source>
</reference>
<keyword evidence="1" id="KW-1133">Transmembrane helix</keyword>
<keyword evidence="1" id="KW-0812">Transmembrane</keyword>
<comment type="caution">
    <text evidence="2">The sequence shown here is derived from an EMBL/GenBank/DDBJ whole genome shotgun (WGS) entry which is preliminary data.</text>
</comment>
<proteinExistence type="predicted"/>
<organism evidence="2 3">
    <name type="scientific">Longimycelium tulufanense</name>
    <dbReference type="NCBI Taxonomy" id="907463"/>
    <lineage>
        <taxon>Bacteria</taxon>
        <taxon>Bacillati</taxon>
        <taxon>Actinomycetota</taxon>
        <taxon>Actinomycetes</taxon>
        <taxon>Pseudonocardiales</taxon>
        <taxon>Pseudonocardiaceae</taxon>
        <taxon>Longimycelium</taxon>
    </lineage>
</organism>
<protein>
    <submittedName>
        <fullName evidence="2">Uncharacterized protein</fullName>
    </submittedName>
</protein>